<dbReference type="OrthoDB" id="1887033at2759"/>
<protein>
    <recommendedName>
        <fullName evidence="5">Glycoside hydrolase family 5 domain-containing protein</fullName>
    </recommendedName>
</protein>
<evidence type="ECO:0000259" key="5">
    <source>
        <dbReference type="Pfam" id="PF00150"/>
    </source>
</evidence>
<evidence type="ECO:0000256" key="4">
    <source>
        <dbReference type="ARBA" id="ARBA00023316"/>
    </source>
</evidence>
<dbReference type="OMA" id="KWYDEVL"/>
<dbReference type="GeneID" id="19900092"/>
<evidence type="ECO:0000313" key="6">
    <source>
        <dbReference type="EMBL" id="EON63553.1"/>
    </source>
</evidence>
<dbReference type="AlphaFoldDB" id="R7YNW6"/>
<dbReference type="SUPFAM" id="SSF51445">
    <property type="entry name" value="(Trans)glycosidases"/>
    <property type="match status" value="1"/>
</dbReference>
<dbReference type="GO" id="GO:0009251">
    <property type="term" value="P:glucan catabolic process"/>
    <property type="evidence" value="ECO:0007669"/>
    <property type="project" value="TreeGrafter"/>
</dbReference>
<dbReference type="EMBL" id="JH767563">
    <property type="protein sequence ID" value="EON63553.1"/>
    <property type="molecule type" value="Genomic_DNA"/>
</dbReference>
<dbReference type="GO" id="GO:0071555">
    <property type="term" value="P:cell wall organization"/>
    <property type="evidence" value="ECO:0007669"/>
    <property type="project" value="UniProtKB-KW"/>
</dbReference>
<dbReference type="HOGENOM" id="CLU_413879_0_0_1"/>
<dbReference type="Gene3D" id="3.20.20.80">
    <property type="entry name" value="Glycosidases"/>
    <property type="match status" value="1"/>
</dbReference>
<dbReference type="GO" id="GO:0046557">
    <property type="term" value="F:glucan endo-1,6-beta-glucosidase activity"/>
    <property type="evidence" value="ECO:0007669"/>
    <property type="project" value="TreeGrafter"/>
</dbReference>
<evidence type="ECO:0000256" key="2">
    <source>
        <dbReference type="ARBA" id="ARBA00022801"/>
    </source>
</evidence>
<dbReference type="GO" id="GO:0009986">
    <property type="term" value="C:cell surface"/>
    <property type="evidence" value="ECO:0007669"/>
    <property type="project" value="TreeGrafter"/>
</dbReference>
<feature type="domain" description="Glycoside hydrolase family 5" evidence="5">
    <location>
        <begin position="33"/>
        <end position="277"/>
    </location>
</feature>
<evidence type="ECO:0000256" key="3">
    <source>
        <dbReference type="ARBA" id="ARBA00023295"/>
    </source>
</evidence>
<sequence length="663" mass="73839">MFPSNASNKQSSELEAVKLSVQSIGLDETRQKFQNHWRTVSDADLDWLADARCTSLRLPIGYFTLGPSFCSKTPFAPYATVYTDAWSSVKDLIYRARARGIGTLIDLHALPGGANCGEHSGTNSGKAELWNNAANLALATRCLEFLAREVTSMDCIVGLQIVNEADWDSAGMYKWYESAISAIGCIDASIPIYISDGWNSSKALDYTSKKNCLSSPGPSNPVIVDTHFYWAFTDDDKAKSPQQITSEVWSKLCELDGRDGSVVDRGAFQVVVGEYSCVMTEDSWAKGGCSRDTLIRDFGAAQSARYQSRSGGSFFWTYAMDWMPGGEWGFRAQTASGAITPPANLTLSADGVRVRLSNAQARRDAKMAEGVGSHCGYWDRTAPGGYFEHWRFENGWKVGWADAAAFFEARVAVRVPGGAGGDKIGCLDVWVRKRIIESGMQGKFLWEYEQGMRQGISSFYEGKDGEDDFRKNYGDYFIDGIVVGAEAGVLYSRAHSEVTTTEVTEITVMIRFLLWRKSFGHTDVHIDRSESCAYSLSCFNTFEQKREDMATDRTYGEVMDVVTRTYSIIEHFEEQIRERRDKLFATRDKPGLWDKGGTLTVDDVATRLISLHRSGVLWEGLMVPYAALPDCREFLGGRAPNASKDESRRLMVFLLRRLIADTF</sequence>
<dbReference type="InterPro" id="IPR050386">
    <property type="entry name" value="Glycosyl_hydrolase_5"/>
</dbReference>
<gene>
    <name evidence="6" type="ORF">W97_02781</name>
</gene>
<keyword evidence="2" id="KW-0378">Hydrolase</keyword>
<evidence type="ECO:0000256" key="1">
    <source>
        <dbReference type="ARBA" id="ARBA00005641"/>
    </source>
</evidence>
<dbReference type="RefSeq" id="XP_007778870.1">
    <property type="nucleotide sequence ID" value="XM_007780680.1"/>
</dbReference>
<dbReference type="InterPro" id="IPR017853">
    <property type="entry name" value="GH"/>
</dbReference>
<dbReference type="eggNOG" id="ENOG502QVVM">
    <property type="taxonomic scope" value="Eukaryota"/>
</dbReference>
<keyword evidence="4" id="KW-0961">Cell wall biogenesis/degradation</keyword>
<dbReference type="GO" id="GO:0005576">
    <property type="term" value="C:extracellular region"/>
    <property type="evidence" value="ECO:0007669"/>
    <property type="project" value="TreeGrafter"/>
</dbReference>
<keyword evidence="3" id="KW-0326">Glycosidase</keyword>
<dbReference type="PANTHER" id="PTHR31297:SF43">
    <property type="entry name" value="GLUCAN 1,3-BETA-GLUCOSIDASE 3"/>
    <property type="match status" value="1"/>
</dbReference>
<dbReference type="Proteomes" id="UP000016924">
    <property type="component" value="Unassembled WGS sequence"/>
</dbReference>
<comment type="similarity">
    <text evidence="1">Belongs to the glycosyl hydrolase 5 (cellulase A) family.</text>
</comment>
<dbReference type="PANTHER" id="PTHR31297">
    <property type="entry name" value="GLUCAN ENDO-1,6-BETA-GLUCOSIDASE B"/>
    <property type="match status" value="1"/>
</dbReference>
<evidence type="ECO:0000313" key="7">
    <source>
        <dbReference type="Proteomes" id="UP000016924"/>
    </source>
</evidence>
<keyword evidence="7" id="KW-1185">Reference proteome</keyword>
<organism evidence="6 7">
    <name type="scientific">Coniosporium apollinis (strain CBS 100218)</name>
    <name type="common">Rock-inhabiting black yeast</name>
    <dbReference type="NCBI Taxonomy" id="1168221"/>
    <lineage>
        <taxon>Eukaryota</taxon>
        <taxon>Fungi</taxon>
        <taxon>Dikarya</taxon>
        <taxon>Ascomycota</taxon>
        <taxon>Pezizomycotina</taxon>
        <taxon>Dothideomycetes</taxon>
        <taxon>Dothideomycetes incertae sedis</taxon>
        <taxon>Coniosporium</taxon>
    </lineage>
</organism>
<dbReference type="Pfam" id="PF00150">
    <property type="entry name" value="Cellulase"/>
    <property type="match status" value="1"/>
</dbReference>
<name>R7YNW6_CONA1</name>
<accession>R7YNW6</accession>
<proteinExistence type="inferred from homology"/>
<reference evidence="7" key="1">
    <citation type="submission" date="2012-06" db="EMBL/GenBank/DDBJ databases">
        <title>The genome sequence of Coniosporium apollinis CBS 100218.</title>
        <authorList>
            <consortium name="The Broad Institute Genome Sequencing Platform"/>
            <person name="Cuomo C."/>
            <person name="Gorbushina A."/>
            <person name="Noack S."/>
            <person name="Walker B."/>
            <person name="Young S.K."/>
            <person name="Zeng Q."/>
            <person name="Gargeya S."/>
            <person name="Fitzgerald M."/>
            <person name="Haas B."/>
            <person name="Abouelleil A."/>
            <person name="Alvarado L."/>
            <person name="Arachchi H.M."/>
            <person name="Berlin A.M."/>
            <person name="Chapman S.B."/>
            <person name="Goldberg J."/>
            <person name="Griggs A."/>
            <person name="Gujja S."/>
            <person name="Hansen M."/>
            <person name="Howarth C."/>
            <person name="Imamovic A."/>
            <person name="Larimer J."/>
            <person name="McCowan C."/>
            <person name="Montmayeur A."/>
            <person name="Murphy C."/>
            <person name="Neiman D."/>
            <person name="Pearson M."/>
            <person name="Priest M."/>
            <person name="Roberts A."/>
            <person name="Saif S."/>
            <person name="Shea T."/>
            <person name="Sisk P."/>
            <person name="Sykes S."/>
            <person name="Wortman J."/>
            <person name="Nusbaum C."/>
            <person name="Birren B."/>
        </authorList>
    </citation>
    <scope>NUCLEOTIDE SEQUENCE [LARGE SCALE GENOMIC DNA]</scope>
    <source>
        <strain evidence="7">CBS 100218</strain>
    </source>
</reference>
<dbReference type="InterPro" id="IPR001547">
    <property type="entry name" value="Glyco_hydro_5"/>
</dbReference>
<dbReference type="STRING" id="1168221.R7YNW6"/>